<accession>A0A813LPS1</accession>
<dbReference type="Proteomes" id="UP000626109">
    <property type="component" value="Unassembled WGS sequence"/>
</dbReference>
<proteinExistence type="predicted"/>
<organism evidence="4 5">
    <name type="scientific">Polarella glacialis</name>
    <name type="common">Dinoflagellate</name>
    <dbReference type="NCBI Taxonomy" id="89957"/>
    <lineage>
        <taxon>Eukaryota</taxon>
        <taxon>Sar</taxon>
        <taxon>Alveolata</taxon>
        <taxon>Dinophyceae</taxon>
        <taxon>Suessiales</taxon>
        <taxon>Suessiaceae</taxon>
        <taxon>Polarella</taxon>
    </lineage>
</organism>
<dbReference type="Gene3D" id="1.10.238.10">
    <property type="entry name" value="EF-hand"/>
    <property type="match status" value="2"/>
</dbReference>
<keyword evidence="1" id="KW-0106">Calcium</keyword>
<dbReference type="PROSITE" id="PS00018">
    <property type="entry name" value="EF_HAND_1"/>
    <property type="match status" value="1"/>
</dbReference>
<dbReference type="SMART" id="SM00054">
    <property type="entry name" value="EFh"/>
    <property type="match status" value="2"/>
</dbReference>
<gene>
    <name evidence="4" type="ORF">PGLA2088_LOCUS49841</name>
</gene>
<feature type="region of interest" description="Disordered" evidence="2">
    <location>
        <begin position="243"/>
        <end position="264"/>
    </location>
</feature>
<dbReference type="PROSITE" id="PS50222">
    <property type="entry name" value="EF_HAND_2"/>
    <property type="match status" value="1"/>
</dbReference>
<dbReference type="InterPro" id="IPR011992">
    <property type="entry name" value="EF-hand-dom_pair"/>
</dbReference>
<protein>
    <recommendedName>
        <fullName evidence="3">EF-hand domain-containing protein</fullName>
    </recommendedName>
</protein>
<sequence length="264" mass="29741">VVLRAFTASRACVLSRRPVASRGIAAFSVSSAQSSQEPPKAWETHEGPRVGKATAYTHADVAFWRSNFGFARRQHSMAQIGYTDDELLEWRRPFDQLAEDNRISYPVFEQFMLKKYQGIIPDARLASKVGFFLRKFDRDADSFVDFGEFIGAGLLFDVDLAKEKIRLDGIEETFTNYAEDGIMSEPNFFKLMCDLRFFVATSTDVRKLIRAADQDGDGLVCLSDFVQWVESADELVLGKFRKSKQPGFAGGRSRTVLPPPPEPE</sequence>
<dbReference type="InterPro" id="IPR018247">
    <property type="entry name" value="EF_Hand_1_Ca_BS"/>
</dbReference>
<comment type="caution">
    <text evidence="4">The sequence shown here is derived from an EMBL/GenBank/DDBJ whole genome shotgun (WGS) entry which is preliminary data.</text>
</comment>
<evidence type="ECO:0000256" key="2">
    <source>
        <dbReference type="SAM" id="MobiDB-lite"/>
    </source>
</evidence>
<reference evidence="4" key="1">
    <citation type="submission" date="2021-02" db="EMBL/GenBank/DDBJ databases">
        <authorList>
            <person name="Dougan E. K."/>
            <person name="Rhodes N."/>
            <person name="Thang M."/>
            <person name="Chan C."/>
        </authorList>
    </citation>
    <scope>NUCLEOTIDE SEQUENCE</scope>
</reference>
<dbReference type="EMBL" id="CAJNNW010037188">
    <property type="protein sequence ID" value="CAE8740009.1"/>
    <property type="molecule type" value="Genomic_DNA"/>
</dbReference>
<dbReference type="InterPro" id="IPR002048">
    <property type="entry name" value="EF_hand_dom"/>
</dbReference>
<name>A0A813LPS1_POLGL</name>
<feature type="non-terminal residue" evidence="4">
    <location>
        <position position="264"/>
    </location>
</feature>
<evidence type="ECO:0000259" key="3">
    <source>
        <dbReference type="PROSITE" id="PS50222"/>
    </source>
</evidence>
<evidence type="ECO:0000313" key="5">
    <source>
        <dbReference type="Proteomes" id="UP000626109"/>
    </source>
</evidence>
<evidence type="ECO:0000256" key="1">
    <source>
        <dbReference type="ARBA" id="ARBA00022837"/>
    </source>
</evidence>
<dbReference type="AlphaFoldDB" id="A0A813LPS1"/>
<dbReference type="SUPFAM" id="SSF47473">
    <property type="entry name" value="EF-hand"/>
    <property type="match status" value="1"/>
</dbReference>
<dbReference type="GO" id="GO:0005509">
    <property type="term" value="F:calcium ion binding"/>
    <property type="evidence" value="ECO:0007669"/>
    <property type="project" value="InterPro"/>
</dbReference>
<feature type="domain" description="EF-hand" evidence="3">
    <location>
        <begin position="200"/>
        <end position="235"/>
    </location>
</feature>
<evidence type="ECO:0000313" key="4">
    <source>
        <dbReference type="EMBL" id="CAE8740009.1"/>
    </source>
</evidence>